<dbReference type="SUPFAM" id="SSF53850">
    <property type="entry name" value="Periplasmic binding protein-like II"/>
    <property type="match status" value="1"/>
</dbReference>
<proteinExistence type="predicted"/>
<dbReference type="Proteomes" id="UP000184038">
    <property type="component" value="Unassembled WGS sequence"/>
</dbReference>
<dbReference type="AlphaFoldDB" id="A0A1M7KC29"/>
<dbReference type="RefSeq" id="WP_073288469.1">
    <property type="nucleotide sequence ID" value="NZ_FRCP01000013.1"/>
</dbReference>
<dbReference type="InterPro" id="IPR050490">
    <property type="entry name" value="Bact_solute-bd_prot1"/>
</dbReference>
<dbReference type="PANTHER" id="PTHR43649">
    <property type="entry name" value="ARABINOSE-BINDING PROTEIN-RELATED"/>
    <property type="match status" value="1"/>
</dbReference>
<name>A0A1M7KC29_9FIRM</name>
<dbReference type="EMBL" id="FRCP01000013">
    <property type="protein sequence ID" value="SHM62775.1"/>
    <property type="molecule type" value="Genomic_DNA"/>
</dbReference>
<evidence type="ECO:0000313" key="2">
    <source>
        <dbReference type="Proteomes" id="UP000184038"/>
    </source>
</evidence>
<accession>A0A1M7KC29</accession>
<dbReference type="Gene3D" id="3.40.190.10">
    <property type="entry name" value="Periplasmic binding protein-like II"/>
    <property type="match status" value="2"/>
</dbReference>
<reference evidence="1 2" key="1">
    <citation type="submission" date="2016-11" db="EMBL/GenBank/DDBJ databases">
        <authorList>
            <person name="Jaros S."/>
            <person name="Januszkiewicz K."/>
            <person name="Wedrychowicz H."/>
        </authorList>
    </citation>
    <scope>NUCLEOTIDE SEQUENCE [LARGE SCALE GENOMIC DNA]</scope>
    <source>
        <strain evidence="1 2">DSM 15930</strain>
    </source>
</reference>
<dbReference type="STRING" id="1120996.SAMN02746066_02659"/>
<sequence length="547" mass="61452">MRKGLSKWMTKSIALLMATTIVLGGCSKKEGNVTSSGGDKAANASEARYELDPETPAWKLDPQEMTELTWYVNADWWNSDWGNDIITKKIEEDLHVKIKFIVGDDTTLNTLFASGDMPDLISVFDASSQVALKANSWAQPLYEVADKYDPYFRKVASEETLNWLQLDDGKSYGYANYSNTAADYESGLINTKTAFVIRKDIYEALGSPSMGTQEKFLNVLGQIKTQYPELYPFGFNAFTTESTGSMGDPFQDFIGVPLLDDNENFYYRNLDEDYLSWIKTFSEAHRLGYISDDSFADDGTAFEEKLKAGKYATIMLDGTPQSSGFLTSWMNANPDAAYIAIDGPQSTVGNQPTLNQAGISGWMVSYITNQCKDPAKAIQLFTYLLSEEGQILTTFGIEGVSYTINDEGKYVLTDEAKEMQKNDNDRFKKEYRIGEFFFFGHDKYKAYGEEPFPESIKQLNEWGQGKLVPHFIIENTSPDAGTEEARTNTAVTTEWTTTLVSLIRSDSDESFNSVLESYKSFLKDNGWDAVVEIKNQKIEKNKQKLGN</sequence>
<dbReference type="PANTHER" id="PTHR43649:SF12">
    <property type="entry name" value="DIACETYLCHITOBIOSE BINDING PROTEIN DASA"/>
    <property type="match status" value="1"/>
</dbReference>
<evidence type="ECO:0000313" key="1">
    <source>
        <dbReference type="EMBL" id="SHM62775.1"/>
    </source>
</evidence>
<dbReference type="OrthoDB" id="353914at2"/>
<dbReference type="PROSITE" id="PS51257">
    <property type="entry name" value="PROKAR_LIPOPROTEIN"/>
    <property type="match status" value="1"/>
</dbReference>
<organism evidence="1 2">
    <name type="scientific">Anaerosporobacter mobilis DSM 15930</name>
    <dbReference type="NCBI Taxonomy" id="1120996"/>
    <lineage>
        <taxon>Bacteria</taxon>
        <taxon>Bacillati</taxon>
        <taxon>Bacillota</taxon>
        <taxon>Clostridia</taxon>
        <taxon>Lachnospirales</taxon>
        <taxon>Lachnospiraceae</taxon>
        <taxon>Anaerosporobacter</taxon>
    </lineage>
</organism>
<keyword evidence="2" id="KW-1185">Reference proteome</keyword>
<gene>
    <name evidence="1" type="ORF">SAMN02746066_02659</name>
</gene>
<protein>
    <submittedName>
        <fullName evidence="1">Putative aldouronate transport system substrate-binding protein</fullName>
    </submittedName>
</protein>